<protein>
    <submittedName>
        <fullName evidence="1">Uncharacterized protein</fullName>
    </submittedName>
</protein>
<sequence>MDAIIVDFNSLKQEVYKWFGFHNKNLQCLDYKYSILTLGQNKQRFIIIHKFKYFKHKKIALGYYINLNNQLKCRLFYRSISESEWRICLGWEFYSQIWAKTPINVSKGGYIGEGLLQFYFANYLENLEDTLQVSEKDSIHKYLKENFQAIRYFYYSKKNKDLLPEIQKDYIKERKYISNTLKTLNASIDYKKFDIYKQAQPNLAISVQNTKNSNSNKAAIIKHDYTLWETILPCLNNKVLYYEFYHHLLATKCSVDIFKLGLNIYIEIAYTQTSKNISFNTASYKKNNVTTRICWIKNVYLFNKTNYTNNNAEWGCLTSFGNYTNYADDLWFLIQKPIDYLFQVSNQVYSRTGSENLIANSPYIILAWYNEKYSKLIEEFKIKKSFELFKSKSKKYLIYISIKDRINNFIQSFKTERANNLLLRGIVEKLLEACAIYIAQSNIIGYTGKMRCKDFENILFKLKFSVISYQNLSEILHNIFVNNAINNKRYSDFLGFGGSIRTTEHSLFTICANHLLTISAFHINFQDIDIFSEEIEFTVIKPIFKTLNQPHDCLLRFYLRALTLNLQKLNGIKVTEQQSKILLSSFANQY</sequence>
<dbReference type="AlphaFoldDB" id="A0A369KYE7"/>
<evidence type="ECO:0000313" key="1">
    <source>
        <dbReference type="EMBL" id="RDB36753.1"/>
    </source>
</evidence>
<accession>A0A369KYE7</accession>
<name>A0A369KYE7_9BACT</name>
<evidence type="ECO:0000313" key="2">
    <source>
        <dbReference type="Proteomes" id="UP000253934"/>
    </source>
</evidence>
<organism evidence="1 2">
    <name type="scientific">Spirobacillus cienkowskii</name>
    <dbReference type="NCBI Taxonomy" id="495820"/>
    <lineage>
        <taxon>Bacteria</taxon>
        <taxon>Pseudomonadati</taxon>
        <taxon>Bdellovibrionota</taxon>
        <taxon>Oligoflexia</taxon>
        <taxon>Silvanigrellales</taxon>
        <taxon>Spirobacillus</taxon>
    </lineage>
</organism>
<dbReference type="Proteomes" id="UP000253934">
    <property type="component" value="Unassembled WGS sequence"/>
</dbReference>
<proteinExistence type="predicted"/>
<comment type="caution">
    <text evidence="1">The sequence shown here is derived from an EMBL/GenBank/DDBJ whole genome shotgun (WGS) entry which is preliminary data.</text>
</comment>
<keyword evidence="2" id="KW-1185">Reference proteome</keyword>
<reference evidence="1" key="1">
    <citation type="submission" date="2018-04" db="EMBL/GenBank/DDBJ databases">
        <title>Draft genome sequence of the Candidatus Spirobacillus cienkowskii, a pathogen of freshwater Daphnia species, reconstructed from hemolymph metagenomic reads.</title>
        <authorList>
            <person name="Bresciani L."/>
            <person name="Lemos L.N."/>
            <person name="Wale N."/>
            <person name="Lin J.Y."/>
            <person name="Fernandes G.R."/>
            <person name="Duffy M.A."/>
            <person name="Rodrigues J.M."/>
        </authorList>
    </citation>
    <scope>NUCLEOTIDE SEQUENCE [LARGE SCALE GENOMIC DNA]</scope>
    <source>
        <strain evidence="1">Binning01</strain>
    </source>
</reference>
<gene>
    <name evidence="1" type="ORF">DCC88_03455</name>
</gene>
<dbReference type="EMBL" id="QOVW01000030">
    <property type="protein sequence ID" value="RDB36753.1"/>
    <property type="molecule type" value="Genomic_DNA"/>
</dbReference>